<evidence type="ECO:0000256" key="3">
    <source>
        <dbReference type="ARBA" id="ARBA00023080"/>
    </source>
</evidence>
<keyword evidence="2 4" id="KW-0378">Hydrolase</keyword>
<evidence type="ECO:0000256" key="2">
    <source>
        <dbReference type="ARBA" id="ARBA00022801"/>
    </source>
</evidence>
<comment type="caution">
    <text evidence="4">Lacks conserved residue(s) required for the propagation of feature annotation.</text>
</comment>
<dbReference type="InterPro" id="IPR003697">
    <property type="entry name" value="Maf-like"/>
</dbReference>
<keyword evidence="3 4" id="KW-0546">Nucleotide metabolism</keyword>
<dbReference type="GO" id="GO:0009117">
    <property type="term" value="P:nucleotide metabolic process"/>
    <property type="evidence" value="ECO:0007669"/>
    <property type="project" value="UniProtKB-KW"/>
</dbReference>
<dbReference type="OrthoDB" id="9807767at2"/>
<sequence>MTNPIANSINTSQKLILASQSPRRSELLAQLGYQFSVQPSDIDETVTKDEVAHDYVLRLAKQKAQHVFSLLSQAEQKHSHVLGSDTSVVFDGNILGKPDNEADCIKTLTLLSNNQHQVLTAIALASISGVVGQVISTEVSFKALTIEEISSYWLSGEPQDKAGSYGIQGIAGQFVKTINGSYSAVVGLPLYETTELLANAGFTGSIHAK</sequence>
<gene>
    <name evidence="5" type="ORF">GAB14E_0475</name>
</gene>
<dbReference type="InterPro" id="IPR029001">
    <property type="entry name" value="ITPase-like_fam"/>
</dbReference>
<dbReference type="HAMAP" id="MF_00528">
    <property type="entry name" value="Maf"/>
    <property type="match status" value="1"/>
</dbReference>
<evidence type="ECO:0000313" key="6">
    <source>
        <dbReference type="Proteomes" id="UP000029868"/>
    </source>
</evidence>
<dbReference type="EMBL" id="JQEC01000033">
    <property type="protein sequence ID" value="KGJ92353.1"/>
    <property type="molecule type" value="Genomic_DNA"/>
</dbReference>
<comment type="subcellular location">
    <subcellularLocation>
        <location evidence="4">Cytoplasm</location>
    </subcellularLocation>
</comment>
<dbReference type="Proteomes" id="UP000029868">
    <property type="component" value="Unassembled WGS sequence"/>
</dbReference>
<dbReference type="RefSeq" id="WP_052093697.1">
    <property type="nucleotide sequence ID" value="NZ_JQEC01000033.1"/>
</dbReference>
<name>A0A099KRR5_COLPS</name>
<dbReference type="GO" id="GO:0005737">
    <property type="term" value="C:cytoplasm"/>
    <property type="evidence" value="ECO:0007669"/>
    <property type="project" value="UniProtKB-SubCell"/>
</dbReference>
<dbReference type="PATRIC" id="fig|28229.3.peg.2495"/>
<comment type="similarity">
    <text evidence="4">Belongs to the Maf family. YhdE subfamily.</text>
</comment>
<comment type="catalytic activity">
    <reaction evidence="4">
        <text>UTP + H2O = UMP + diphosphate + H(+)</text>
        <dbReference type="Rhea" id="RHEA:29395"/>
        <dbReference type="ChEBI" id="CHEBI:15377"/>
        <dbReference type="ChEBI" id="CHEBI:15378"/>
        <dbReference type="ChEBI" id="CHEBI:33019"/>
        <dbReference type="ChEBI" id="CHEBI:46398"/>
        <dbReference type="ChEBI" id="CHEBI:57865"/>
        <dbReference type="EC" id="3.6.1.9"/>
    </reaction>
</comment>
<dbReference type="NCBIfam" id="TIGR00172">
    <property type="entry name" value="maf"/>
    <property type="match status" value="1"/>
</dbReference>
<dbReference type="EC" id="3.6.1.9" evidence="4"/>
<evidence type="ECO:0000256" key="1">
    <source>
        <dbReference type="ARBA" id="ARBA00001968"/>
    </source>
</evidence>
<evidence type="ECO:0000313" key="5">
    <source>
        <dbReference type="EMBL" id="KGJ92353.1"/>
    </source>
</evidence>
<comment type="cofactor">
    <cofactor evidence="1 4">
        <name>a divalent metal cation</name>
        <dbReference type="ChEBI" id="CHEBI:60240"/>
    </cofactor>
</comment>
<dbReference type="GO" id="GO:0036218">
    <property type="term" value="F:dTTP diphosphatase activity"/>
    <property type="evidence" value="ECO:0007669"/>
    <property type="project" value="RHEA"/>
</dbReference>
<feature type="site" description="Important for substrate specificity" evidence="4">
    <location>
        <position position="86"/>
    </location>
</feature>
<organism evidence="5 6">
    <name type="scientific">Colwellia psychrerythraea</name>
    <name type="common">Vibrio psychroerythus</name>
    <dbReference type="NCBI Taxonomy" id="28229"/>
    <lineage>
        <taxon>Bacteria</taxon>
        <taxon>Pseudomonadati</taxon>
        <taxon>Pseudomonadota</taxon>
        <taxon>Gammaproteobacteria</taxon>
        <taxon>Alteromonadales</taxon>
        <taxon>Colwelliaceae</taxon>
        <taxon>Colwellia</taxon>
    </lineage>
</organism>
<reference evidence="5 6" key="1">
    <citation type="submission" date="2014-08" db="EMBL/GenBank/DDBJ databases">
        <title>Genomic and Phenotypic Diversity of Colwellia psychrerythraea strains from Disparate Marine Basins.</title>
        <authorList>
            <person name="Techtmann S.M."/>
            <person name="Stelling S.C."/>
            <person name="Utturkar S.M."/>
            <person name="Alshibli N."/>
            <person name="Harris A."/>
            <person name="Brown S.D."/>
            <person name="Hazen T.C."/>
        </authorList>
    </citation>
    <scope>NUCLEOTIDE SEQUENCE [LARGE SCALE GENOMIC DNA]</scope>
    <source>
        <strain evidence="5 6">GAB14E</strain>
    </source>
</reference>
<dbReference type="PANTHER" id="PTHR43213">
    <property type="entry name" value="BIFUNCTIONAL DTTP/UTP PYROPHOSPHATASE/METHYLTRANSFERASE PROTEIN-RELATED"/>
    <property type="match status" value="1"/>
</dbReference>
<keyword evidence="4" id="KW-0963">Cytoplasm</keyword>
<dbReference type="SUPFAM" id="SSF52972">
    <property type="entry name" value="ITPase-like"/>
    <property type="match status" value="1"/>
</dbReference>
<dbReference type="PIRSF" id="PIRSF006305">
    <property type="entry name" value="Maf"/>
    <property type="match status" value="1"/>
</dbReference>
<dbReference type="Gene3D" id="3.90.950.10">
    <property type="match status" value="1"/>
</dbReference>
<feature type="site" description="Important for substrate specificity" evidence="4">
    <location>
        <position position="168"/>
    </location>
</feature>
<comment type="catalytic activity">
    <reaction evidence="4">
        <text>dTTP + H2O = dTMP + diphosphate + H(+)</text>
        <dbReference type="Rhea" id="RHEA:28534"/>
        <dbReference type="ChEBI" id="CHEBI:15377"/>
        <dbReference type="ChEBI" id="CHEBI:15378"/>
        <dbReference type="ChEBI" id="CHEBI:33019"/>
        <dbReference type="ChEBI" id="CHEBI:37568"/>
        <dbReference type="ChEBI" id="CHEBI:63528"/>
        <dbReference type="EC" id="3.6.1.9"/>
    </reaction>
</comment>
<proteinExistence type="inferred from homology"/>
<evidence type="ECO:0000256" key="4">
    <source>
        <dbReference type="HAMAP-Rule" id="MF_00528"/>
    </source>
</evidence>
<dbReference type="AlphaFoldDB" id="A0A099KRR5"/>
<protein>
    <recommendedName>
        <fullName evidence="4">dTTP/UTP pyrophosphatase</fullName>
        <shortName evidence="4">dTTPase/UTPase</shortName>
        <ecNumber evidence="4">3.6.1.9</ecNumber>
    </recommendedName>
    <alternativeName>
        <fullName evidence="4">Nucleoside triphosphate pyrophosphatase</fullName>
    </alternativeName>
    <alternativeName>
        <fullName evidence="4">Nucleotide pyrophosphatase</fullName>
        <shortName evidence="4">Nucleotide PPase</shortName>
    </alternativeName>
</protein>
<comment type="caution">
    <text evidence="5">The sequence shown here is derived from an EMBL/GenBank/DDBJ whole genome shotgun (WGS) entry which is preliminary data.</text>
</comment>
<dbReference type="GO" id="GO:0036221">
    <property type="term" value="F:UTP diphosphatase activity"/>
    <property type="evidence" value="ECO:0007669"/>
    <property type="project" value="RHEA"/>
</dbReference>
<comment type="function">
    <text evidence="4">Nucleoside triphosphate pyrophosphatase that hydrolyzes dTTP and UTP. May have a dual role in cell division arrest and in preventing the incorporation of modified nucleotides into cellular nucleic acids.</text>
</comment>
<dbReference type="CDD" id="cd00555">
    <property type="entry name" value="Maf"/>
    <property type="match status" value="1"/>
</dbReference>
<dbReference type="PANTHER" id="PTHR43213:SF5">
    <property type="entry name" value="BIFUNCTIONAL DTTP_UTP PYROPHOSPHATASE_METHYLTRANSFERASE PROTEIN-RELATED"/>
    <property type="match status" value="1"/>
</dbReference>
<feature type="site" description="Important for substrate specificity" evidence="4">
    <location>
        <position position="23"/>
    </location>
</feature>
<accession>A0A099KRR5</accession>
<dbReference type="Pfam" id="PF02545">
    <property type="entry name" value="Maf"/>
    <property type="match status" value="1"/>
</dbReference>
<feature type="active site" description="Proton acceptor" evidence="4">
    <location>
        <position position="85"/>
    </location>
</feature>